<dbReference type="InterPro" id="IPR054691">
    <property type="entry name" value="LeuA/HCS_post-cat"/>
</dbReference>
<protein>
    <recommendedName>
        <fullName evidence="4">2-isopropylmalate synthase</fullName>
        <ecNumber evidence="4">2.3.3.13</ecNumber>
    </recommendedName>
    <alternativeName>
        <fullName evidence="9">Alpha-isopropylmalate synthase</fullName>
    </alternativeName>
</protein>
<dbReference type="InterPro" id="IPR000891">
    <property type="entry name" value="PYR_CT"/>
</dbReference>
<gene>
    <name evidence="12" type="ORF">Pdsh_03860</name>
</gene>
<evidence type="ECO:0000313" key="13">
    <source>
        <dbReference type="Proteomes" id="UP000196694"/>
    </source>
</evidence>
<comment type="subunit">
    <text evidence="3">Homodimer.</text>
</comment>
<sequence length="379" mass="42045">MRVFDTTLRDGDQMPGVELDFYDKIEILRALDELGVDIIEAGFPASSDIDRKAVRAAVKETSRAKIAALARAHPRDVDEAAAAEAHIIHVFIATSDVHMKYKLRMTRSQVIERAVEAVERARSYGATVLFSAEDATRSDPGFLVKIYRRVVEAGAGYINIPDTVGTATPWYMEWLVSLIRRSLPSWVWIDVHCHDDFGMATANTLAGVRAGADGVQVTVNGFGERAGNAALEEVVAALHYLMGRTTSIRMELLTPISRLVASKFGVETPPNKAIVGRNAFAHEAGIHVHGILKNPATYEPLPPESVGNRRRIVLGRHSGRAAVEWALKNIGVDPEPDLVKYILDKLKEYAPRMKKVSEDIIVKWINEYTRQERVKTPYP</sequence>
<keyword evidence="8" id="KW-0100">Branched-chain amino acid biosynthesis</keyword>
<evidence type="ECO:0000259" key="11">
    <source>
        <dbReference type="PROSITE" id="PS50991"/>
    </source>
</evidence>
<dbReference type="FunFam" id="1.10.238.260:FF:000001">
    <property type="entry name" value="2-isopropylmalate synthase"/>
    <property type="match status" value="1"/>
</dbReference>
<dbReference type="EMBL" id="NCQP01000002">
    <property type="protein sequence ID" value="OWJ54858.1"/>
    <property type="molecule type" value="Genomic_DNA"/>
</dbReference>
<dbReference type="SUPFAM" id="SSF51569">
    <property type="entry name" value="Aldolase"/>
    <property type="match status" value="1"/>
</dbReference>
<keyword evidence="6" id="KW-0028">Amino-acid biosynthesis</keyword>
<evidence type="ECO:0000256" key="10">
    <source>
        <dbReference type="RuleBase" id="RU003523"/>
    </source>
</evidence>
<evidence type="ECO:0000256" key="3">
    <source>
        <dbReference type="ARBA" id="ARBA00011738"/>
    </source>
</evidence>
<keyword evidence="13" id="KW-1185">Reference proteome</keyword>
<comment type="pathway">
    <text evidence="2">Amino-acid biosynthesis; L-leucine biosynthesis; L-leucine from 3-methyl-2-oxobutanoate: step 1/4.</text>
</comment>
<dbReference type="RefSeq" id="WP_082419614.1">
    <property type="nucleotide sequence ID" value="NZ_CP013011.1"/>
</dbReference>
<dbReference type="FunFam" id="3.20.20.70:FF:000010">
    <property type="entry name" value="2-isopropylmalate synthase"/>
    <property type="match status" value="1"/>
</dbReference>
<accession>A0A211YP89</accession>
<dbReference type="EC" id="2.3.3.13" evidence="4"/>
<comment type="caution">
    <text evidence="12">The sequence shown here is derived from an EMBL/GenBank/DDBJ whole genome shotgun (WGS) entry which is preliminary data.</text>
</comment>
<dbReference type="PANTHER" id="PTHR10277">
    <property type="entry name" value="HOMOCITRATE SYNTHASE-RELATED"/>
    <property type="match status" value="1"/>
</dbReference>
<dbReference type="PROSITE" id="PS00815">
    <property type="entry name" value="AIPM_HOMOCIT_SYNTH_1"/>
    <property type="match status" value="1"/>
</dbReference>
<evidence type="ECO:0000313" key="12">
    <source>
        <dbReference type="EMBL" id="OWJ54858.1"/>
    </source>
</evidence>
<comment type="cofactor">
    <cofactor evidence="1">
        <name>a divalent metal cation</name>
        <dbReference type="ChEBI" id="CHEBI:60240"/>
    </cofactor>
</comment>
<dbReference type="CDD" id="cd07940">
    <property type="entry name" value="DRE_TIM_IPMS"/>
    <property type="match status" value="1"/>
</dbReference>
<dbReference type="GeneID" id="26100271"/>
<evidence type="ECO:0000256" key="6">
    <source>
        <dbReference type="ARBA" id="ARBA00022605"/>
    </source>
</evidence>
<evidence type="ECO:0000256" key="9">
    <source>
        <dbReference type="ARBA" id="ARBA00030312"/>
    </source>
</evidence>
<dbReference type="Gene3D" id="1.10.238.260">
    <property type="match status" value="1"/>
</dbReference>
<dbReference type="InterPro" id="IPR002034">
    <property type="entry name" value="AIPM/Hcit_synth_CS"/>
</dbReference>
<dbReference type="PROSITE" id="PS00816">
    <property type="entry name" value="AIPM_HOMOCIT_SYNTH_2"/>
    <property type="match status" value="1"/>
</dbReference>
<dbReference type="Gene3D" id="3.20.20.70">
    <property type="entry name" value="Aldolase class I"/>
    <property type="match status" value="1"/>
</dbReference>
<reference evidence="12 13" key="1">
    <citation type="submission" date="2017-05" db="EMBL/GenBank/DDBJ databases">
        <title>The draft genome of the hyperthermophilic archaeon 'Pyrodictium delaneyi strain Hulk', an iron and nitrate reducer, reveals the capacity for sulfate reduction.</title>
        <authorList>
            <person name="Demey L.M."/>
            <person name="Miller C."/>
            <person name="Manzella M."/>
            <person name="Reguera G."/>
            <person name="Kashefi K."/>
        </authorList>
    </citation>
    <scope>NUCLEOTIDE SEQUENCE [LARGE SCALE GENOMIC DNA]</scope>
    <source>
        <strain evidence="12 13">Hulk</strain>
    </source>
</reference>
<keyword evidence="5" id="KW-0432">Leucine biosynthesis</keyword>
<dbReference type="AlphaFoldDB" id="A0A211YP89"/>
<name>A0A211YP89_9CREN</name>
<dbReference type="Proteomes" id="UP000196694">
    <property type="component" value="Unassembled WGS sequence"/>
</dbReference>
<dbReference type="GO" id="GO:0003852">
    <property type="term" value="F:2-isopropylmalate synthase activity"/>
    <property type="evidence" value="ECO:0007669"/>
    <property type="project" value="UniProtKB-EC"/>
</dbReference>
<evidence type="ECO:0000256" key="1">
    <source>
        <dbReference type="ARBA" id="ARBA00001968"/>
    </source>
</evidence>
<organism evidence="12 13">
    <name type="scientific">Pyrodictium delaneyi</name>
    <dbReference type="NCBI Taxonomy" id="1273541"/>
    <lineage>
        <taxon>Archaea</taxon>
        <taxon>Thermoproteota</taxon>
        <taxon>Thermoprotei</taxon>
        <taxon>Desulfurococcales</taxon>
        <taxon>Pyrodictiaceae</taxon>
        <taxon>Pyrodictium</taxon>
    </lineage>
</organism>
<dbReference type="InterPro" id="IPR013785">
    <property type="entry name" value="Aldolase_TIM"/>
</dbReference>
<dbReference type="PANTHER" id="PTHR10277:SF9">
    <property type="entry name" value="2-ISOPROPYLMALATE SYNTHASE 1, CHLOROPLASTIC-RELATED"/>
    <property type="match status" value="1"/>
</dbReference>
<evidence type="ECO:0000256" key="7">
    <source>
        <dbReference type="ARBA" id="ARBA00022679"/>
    </source>
</evidence>
<comment type="similarity">
    <text evidence="10">Belongs to the alpha-IPM synthase/homocitrate synthase family.</text>
</comment>
<evidence type="ECO:0000256" key="8">
    <source>
        <dbReference type="ARBA" id="ARBA00023304"/>
    </source>
</evidence>
<dbReference type="PROSITE" id="PS50991">
    <property type="entry name" value="PYR_CT"/>
    <property type="match status" value="1"/>
</dbReference>
<evidence type="ECO:0000256" key="5">
    <source>
        <dbReference type="ARBA" id="ARBA00022430"/>
    </source>
</evidence>
<dbReference type="InterPro" id="IPR050073">
    <property type="entry name" value="2-IPM_HCS-like"/>
</dbReference>
<dbReference type="Pfam" id="PF22617">
    <property type="entry name" value="HCS_D2"/>
    <property type="match status" value="1"/>
</dbReference>
<keyword evidence="7 10" id="KW-0808">Transferase</keyword>
<dbReference type="GO" id="GO:0009098">
    <property type="term" value="P:L-leucine biosynthetic process"/>
    <property type="evidence" value="ECO:0007669"/>
    <property type="project" value="UniProtKB-KW"/>
</dbReference>
<evidence type="ECO:0000256" key="4">
    <source>
        <dbReference type="ARBA" id="ARBA00012973"/>
    </source>
</evidence>
<proteinExistence type="inferred from homology"/>
<evidence type="ECO:0000256" key="2">
    <source>
        <dbReference type="ARBA" id="ARBA00004689"/>
    </source>
</evidence>
<dbReference type="Pfam" id="PF00682">
    <property type="entry name" value="HMGL-like"/>
    <property type="match status" value="1"/>
</dbReference>
<feature type="domain" description="Pyruvate carboxyltransferase" evidence="11">
    <location>
        <begin position="1"/>
        <end position="254"/>
    </location>
</feature>